<name>A0A848HCB9_9BURK</name>
<dbReference type="CDD" id="cd04301">
    <property type="entry name" value="NAT_SF"/>
    <property type="match status" value="1"/>
</dbReference>
<evidence type="ECO:0000259" key="3">
    <source>
        <dbReference type="PROSITE" id="PS51186"/>
    </source>
</evidence>
<accession>A0A848HCB9</accession>
<gene>
    <name evidence="4" type="ORF">HHL11_25070</name>
</gene>
<keyword evidence="5" id="KW-1185">Reference proteome</keyword>
<sequence length="168" mass="18625">MSSADSLAAVTVRAIRATDLGHMREFVQHLSRHSAYLRLLSPRTPTEDEMRHSTDVDGEHEFALVAMVVEGDGERQVGVARYVKEPEGGAAEFAIVLADDWQGRGLGRELLTQLVDAAARHGVRRLFGVTLSENRAMVALARKLGFRTRRSPESAMLMVVERELDPDM</sequence>
<protein>
    <submittedName>
        <fullName evidence="4">GNAT family N-acetyltransferase</fullName>
    </submittedName>
</protein>
<dbReference type="AlphaFoldDB" id="A0A848HCB9"/>
<dbReference type="InterPro" id="IPR000182">
    <property type="entry name" value="GNAT_dom"/>
</dbReference>
<keyword evidence="2" id="KW-0012">Acyltransferase</keyword>
<evidence type="ECO:0000313" key="5">
    <source>
        <dbReference type="Proteomes" id="UP000541185"/>
    </source>
</evidence>
<dbReference type="InterPro" id="IPR016181">
    <property type="entry name" value="Acyl_CoA_acyltransferase"/>
</dbReference>
<dbReference type="PANTHER" id="PTHR43072:SF23">
    <property type="entry name" value="UPF0039 PROTEIN C11D3.02C"/>
    <property type="match status" value="1"/>
</dbReference>
<dbReference type="Proteomes" id="UP000541185">
    <property type="component" value="Unassembled WGS sequence"/>
</dbReference>
<evidence type="ECO:0000256" key="2">
    <source>
        <dbReference type="ARBA" id="ARBA00023315"/>
    </source>
</evidence>
<evidence type="ECO:0000313" key="4">
    <source>
        <dbReference type="EMBL" id="NML47041.1"/>
    </source>
</evidence>
<dbReference type="PANTHER" id="PTHR43072">
    <property type="entry name" value="N-ACETYLTRANSFERASE"/>
    <property type="match status" value="1"/>
</dbReference>
<reference evidence="4 5" key="1">
    <citation type="submission" date="2020-04" db="EMBL/GenBank/DDBJ databases">
        <title>Ramlibacter sp. G-1-2-2 isolated from soil.</title>
        <authorList>
            <person name="Dahal R.H."/>
        </authorList>
    </citation>
    <scope>NUCLEOTIDE SEQUENCE [LARGE SCALE GENOMIC DNA]</scope>
    <source>
        <strain evidence="4 5">G-1-2-2</strain>
    </source>
</reference>
<feature type="domain" description="N-acetyltransferase" evidence="3">
    <location>
        <begin position="10"/>
        <end position="163"/>
    </location>
</feature>
<dbReference type="GO" id="GO:0016747">
    <property type="term" value="F:acyltransferase activity, transferring groups other than amino-acyl groups"/>
    <property type="evidence" value="ECO:0007669"/>
    <property type="project" value="InterPro"/>
</dbReference>
<dbReference type="PROSITE" id="PS51186">
    <property type="entry name" value="GNAT"/>
    <property type="match status" value="1"/>
</dbReference>
<keyword evidence="1 4" id="KW-0808">Transferase</keyword>
<comment type="caution">
    <text evidence="4">The sequence shown here is derived from an EMBL/GenBank/DDBJ whole genome shotgun (WGS) entry which is preliminary data.</text>
</comment>
<dbReference type="EMBL" id="JABBFX010000003">
    <property type="protein sequence ID" value="NML47041.1"/>
    <property type="molecule type" value="Genomic_DNA"/>
</dbReference>
<dbReference type="SUPFAM" id="SSF55729">
    <property type="entry name" value="Acyl-CoA N-acyltransferases (Nat)"/>
    <property type="match status" value="1"/>
</dbReference>
<organism evidence="4 5">
    <name type="scientific">Ramlibacter agri</name>
    <dbReference type="NCBI Taxonomy" id="2728837"/>
    <lineage>
        <taxon>Bacteria</taxon>
        <taxon>Pseudomonadati</taxon>
        <taxon>Pseudomonadota</taxon>
        <taxon>Betaproteobacteria</taxon>
        <taxon>Burkholderiales</taxon>
        <taxon>Comamonadaceae</taxon>
        <taxon>Ramlibacter</taxon>
    </lineage>
</organism>
<dbReference type="Gene3D" id="3.40.630.30">
    <property type="match status" value="1"/>
</dbReference>
<evidence type="ECO:0000256" key="1">
    <source>
        <dbReference type="ARBA" id="ARBA00022679"/>
    </source>
</evidence>
<proteinExistence type="predicted"/>
<dbReference type="Pfam" id="PF13302">
    <property type="entry name" value="Acetyltransf_3"/>
    <property type="match status" value="1"/>
</dbReference>
<dbReference type="RefSeq" id="WP_169421345.1">
    <property type="nucleotide sequence ID" value="NZ_JABBFX010000003.1"/>
</dbReference>